<dbReference type="Pfam" id="PF00339">
    <property type="entry name" value="Arrestin_N"/>
    <property type="match status" value="2"/>
</dbReference>
<accession>A0A3L8D5W8</accession>
<feature type="domain" description="Arrestin C-terminal-like" evidence="3">
    <location>
        <begin position="214"/>
        <end position="347"/>
    </location>
</feature>
<dbReference type="OrthoDB" id="2333384at2759"/>
<organism evidence="4 5">
    <name type="scientific">Ooceraea biroi</name>
    <name type="common">Clonal raider ant</name>
    <name type="synonym">Cerapachys biroi</name>
    <dbReference type="NCBI Taxonomy" id="2015173"/>
    <lineage>
        <taxon>Eukaryota</taxon>
        <taxon>Metazoa</taxon>
        <taxon>Ecdysozoa</taxon>
        <taxon>Arthropoda</taxon>
        <taxon>Hexapoda</taxon>
        <taxon>Insecta</taxon>
        <taxon>Pterygota</taxon>
        <taxon>Neoptera</taxon>
        <taxon>Endopterygota</taxon>
        <taxon>Hymenoptera</taxon>
        <taxon>Apocrita</taxon>
        <taxon>Aculeata</taxon>
        <taxon>Formicoidea</taxon>
        <taxon>Formicidae</taxon>
        <taxon>Dorylinae</taxon>
        <taxon>Ooceraea</taxon>
    </lineage>
</organism>
<dbReference type="AlphaFoldDB" id="A0A3L8D5W8"/>
<reference evidence="4 5" key="1">
    <citation type="journal article" date="2018" name="Genome Res.">
        <title>The genomic architecture and molecular evolution of ant odorant receptors.</title>
        <authorList>
            <person name="McKenzie S.K."/>
            <person name="Kronauer D.J.C."/>
        </authorList>
    </citation>
    <scope>NUCLEOTIDE SEQUENCE [LARGE SCALE GENOMIC DNA]</scope>
    <source>
        <strain evidence="4">Clonal line C1</strain>
    </source>
</reference>
<dbReference type="Gene3D" id="2.60.40.640">
    <property type="match status" value="2"/>
</dbReference>
<dbReference type="InterPro" id="IPR014752">
    <property type="entry name" value="Arrestin-like_C"/>
</dbReference>
<comment type="caution">
    <text evidence="4">The sequence shown here is derived from an EMBL/GenBank/DDBJ whole genome shotgun (WGS) entry which is preliminary data.</text>
</comment>
<dbReference type="GO" id="GO:0005737">
    <property type="term" value="C:cytoplasm"/>
    <property type="evidence" value="ECO:0007669"/>
    <property type="project" value="TreeGrafter"/>
</dbReference>
<evidence type="ECO:0000256" key="2">
    <source>
        <dbReference type="ARBA" id="ARBA00022606"/>
    </source>
</evidence>
<evidence type="ECO:0000256" key="1">
    <source>
        <dbReference type="ARBA" id="ARBA00005298"/>
    </source>
</evidence>
<dbReference type="Pfam" id="PF02752">
    <property type="entry name" value="Arrestin_C"/>
    <property type="match status" value="1"/>
</dbReference>
<dbReference type="InterPro" id="IPR011021">
    <property type="entry name" value="Arrestin-like_N"/>
</dbReference>
<dbReference type="InterPro" id="IPR014756">
    <property type="entry name" value="Ig_E-set"/>
</dbReference>
<dbReference type="SUPFAM" id="SSF81296">
    <property type="entry name" value="E set domains"/>
    <property type="match status" value="2"/>
</dbReference>
<dbReference type="GO" id="GO:0015031">
    <property type="term" value="P:protein transport"/>
    <property type="evidence" value="ECO:0007669"/>
    <property type="project" value="TreeGrafter"/>
</dbReference>
<dbReference type="EMBL" id="QOIP01000012">
    <property type="protein sequence ID" value="RLU15634.1"/>
    <property type="molecule type" value="Genomic_DNA"/>
</dbReference>
<protein>
    <recommendedName>
        <fullName evidence="3">Arrestin C-terminal-like domain-containing protein</fullName>
    </recommendedName>
</protein>
<sequence>MGLKDFRIAFDNQWSTYYPGQTVTGNIVVALDSTKKIRGISVTAKGEANTCWTTDKQEMDENGQYREGTQTVTAHEEYFKTKYYLIGSSSGKSKVLRCTVIFLRSITSLGPLKYIITQVCTRIFSSGGEIEIQSGEHKFPFACSLPLHLPSSFESDFGHIRYIVKATLDRPWKFDQDVKSPFTVIAPLDLNTEPKAAESVRQEMSKTFCCLCCATPPLTVNFALPARGYVPGQSMPIKINVENSSNVVVNAVKLALYKIVTLRATTPHTDTKTEETVVTEVSKGPIERGEIADYEQHLDIPPTPPSNLAQCGIIDLEYNLKVEARVEGWYHMNLSDKTLIFVGTVPLAAYHAPTAPPPQVDGGYPATKPPEAGFVVPSADTALPPIPESHLYPNLPPPSYEESVHGARSIRERGESEHVYGLANRFAPRYPMYNFTSAQ</sequence>
<name>A0A3L8D5W8_OOCBI</name>
<evidence type="ECO:0000313" key="5">
    <source>
        <dbReference type="Proteomes" id="UP000279307"/>
    </source>
</evidence>
<dbReference type="Proteomes" id="UP000279307">
    <property type="component" value="Chromosome 12"/>
</dbReference>
<keyword evidence="2" id="KW-0716">Sensory transduction</keyword>
<comment type="similarity">
    <text evidence="1">Belongs to the arrestin family.</text>
</comment>
<dbReference type="PANTHER" id="PTHR11188">
    <property type="entry name" value="ARRESTIN DOMAIN CONTAINING PROTEIN"/>
    <property type="match status" value="1"/>
</dbReference>
<evidence type="ECO:0000259" key="3">
    <source>
        <dbReference type="SMART" id="SM01017"/>
    </source>
</evidence>
<dbReference type="InterPro" id="IPR011022">
    <property type="entry name" value="Arrestin_C-like"/>
</dbReference>
<dbReference type="InterPro" id="IPR050357">
    <property type="entry name" value="Arrestin_domain-protein"/>
</dbReference>
<gene>
    <name evidence="4" type="ORF">DMN91_011387</name>
</gene>
<dbReference type="SMART" id="SM01017">
    <property type="entry name" value="Arrestin_C"/>
    <property type="match status" value="1"/>
</dbReference>
<evidence type="ECO:0000313" key="4">
    <source>
        <dbReference type="EMBL" id="RLU15634.1"/>
    </source>
</evidence>
<dbReference type="PANTHER" id="PTHR11188:SF176">
    <property type="entry name" value="ARRESTIN DOMAIN-CONTAINING PROTEIN 1"/>
    <property type="match status" value="1"/>
</dbReference>
<proteinExistence type="inferred from homology"/>